<dbReference type="Proteomes" id="UP000307706">
    <property type="component" value="Unassembled WGS sequence"/>
</dbReference>
<keyword evidence="3" id="KW-1185">Reference proteome</keyword>
<name>A0A5S3XV50_9GAMM</name>
<evidence type="ECO:0000313" key="3">
    <source>
        <dbReference type="Proteomes" id="UP000305730"/>
    </source>
</evidence>
<reference evidence="2" key="3">
    <citation type="submission" date="2019-09" db="EMBL/GenBank/DDBJ databases">
        <title>Co-occurence of chitin degradation, pigmentation and bioactivity in marine Pseudoalteromonas.</title>
        <authorList>
            <person name="Sonnenschein E.C."/>
            <person name="Bech P.K."/>
        </authorList>
    </citation>
    <scope>NUCLEOTIDE SEQUENCE</scope>
    <source>
        <strain evidence="2">S2231</strain>
    </source>
</reference>
<dbReference type="AlphaFoldDB" id="A0A5S3XV50"/>
<dbReference type="EMBL" id="PNCL01000001">
    <property type="protein sequence ID" value="TMP63029.1"/>
    <property type="molecule type" value="Genomic_DNA"/>
</dbReference>
<protein>
    <submittedName>
        <fullName evidence="2">Uncharacterized protein</fullName>
    </submittedName>
</protein>
<dbReference type="EMBL" id="PNCK01000009">
    <property type="protein sequence ID" value="TMP46338.1"/>
    <property type="molecule type" value="Genomic_DNA"/>
</dbReference>
<sequence>MNTHNIQNNQIVGWISQLQKQIDKCLHQLTLDHPICNEDIIIFVQEQYELLRLLSEVIADPNTKGRFTGVDVDAIKSAIAKHQRLAVQEQLTR</sequence>
<reference evidence="2 4" key="1">
    <citation type="submission" date="2017-12" db="EMBL/GenBank/DDBJ databases">
        <authorList>
            <person name="Paulsen S."/>
            <person name="Gram L.K."/>
        </authorList>
    </citation>
    <scope>NUCLEOTIDE SEQUENCE [LARGE SCALE GENOMIC DNA]</scope>
    <source>
        <strain evidence="2 4">S2231</strain>
        <strain evidence="1">S2233</strain>
    </source>
</reference>
<accession>A0A5S3XV50</accession>
<gene>
    <name evidence="2" type="ORF">CWB96_00020</name>
    <name evidence="1" type="ORF">CWB97_02450</name>
</gene>
<proteinExistence type="predicted"/>
<reference evidence="3 4" key="2">
    <citation type="submission" date="2019-06" db="EMBL/GenBank/DDBJ databases">
        <title>Co-occurence of chitin degradation, pigmentation and bioactivity in marine Pseudoalteromonas.</title>
        <authorList>
            <person name="Sonnenschein E.C."/>
            <person name="Bech P.K."/>
        </authorList>
    </citation>
    <scope>NUCLEOTIDE SEQUENCE [LARGE SCALE GENOMIC DNA]</scope>
    <source>
        <strain evidence="4">S2231</strain>
        <strain evidence="1 3">S2233</strain>
    </source>
</reference>
<organism evidence="2 4">
    <name type="scientific">Pseudoalteromonas citrea</name>
    <dbReference type="NCBI Taxonomy" id="43655"/>
    <lineage>
        <taxon>Bacteria</taxon>
        <taxon>Pseudomonadati</taxon>
        <taxon>Pseudomonadota</taxon>
        <taxon>Gammaproteobacteria</taxon>
        <taxon>Alteromonadales</taxon>
        <taxon>Pseudoalteromonadaceae</taxon>
        <taxon>Pseudoalteromonas</taxon>
    </lineage>
</organism>
<evidence type="ECO:0000313" key="2">
    <source>
        <dbReference type="EMBL" id="TMP63029.1"/>
    </source>
</evidence>
<dbReference type="Proteomes" id="UP000305730">
    <property type="component" value="Unassembled WGS sequence"/>
</dbReference>
<dbReference type="RefSeq" id="WP_138594759.1">
    <property type="nucleotide sequence ID" value="NZ_PNCK01000009.1"/>
</dbReference>
<evidence type="ECO:0000313" key="4">
    <source>
        <dbReference type="Proteomes" id="UP000307706"/>
    </source>
</evidence>
<comment type="caution">
    <text evidence="2">The sequence shown here is derived from an EMBL/GenBank/DDBJ whole genome shotgun (WGS) entry which is preliminary data.</text>
</comment>
<evidence type="ECO:0000313" key="1">
    <source>
        <dbReference type="EMBL" id="TMP46338.1"/>
    </source>
</evidence>